<comment type="caution">
    <text evidence="1">The sequence shown here is derived from an EMBL/GenBank/DDBJ whole genome shotgun (WGS) entry which is preliminary data.</text>
</comment>
<name>A0AAJ0HP08_9PEZI</name>
<sequence length="119" mass="13492">MASRCSGVKANKYSTANIPLRPGILVLTKIKRCIHFIGSTRPKPITKLGRDLEDVQFLLKWLAEHDKKVEFIGYSSLDVHRLYSAVRPLREYRNGAGGEHLVQLLDSVMEVDDQKVTEN</sequence>
<gene>
    <name evidence="1" type="ORF">B0T25DRAFT_449634</name>
</gene>
<dbReference type="Proteomes" id="UP001275084">
    <property type="component" value="Unassembled WGS sequence"/>
</dbReference>
<dbReference type="AlphaFoldDB" id="A0AAJ0HP08"/>
<evidence type="ECO:0000313" key="1">
    <source>
        <dbReference type="EMBL" id="KAK3358114.1"/>
    </source>
</evidence>
<reference evidence="1" key="1">
    <citation type="journal article" date="2023" name="Mol. Phylogenet. Evol.">
        <title>Genome-scale phylogeny and comparative genomics of the fungal order Sordariales.</title>
        <authorList>
            <person name="Hensen N."/>
            <person name="Bonometti L."/>
            <person name="Westerberg I."/>
            <person name="Brannstrom I.O."/>
            <person name="Guillou S."/>
            <person name="Cros-Aarteil S."/>
            <person name="Calhoun S."/>
            <person name="Haridas S."/>
            <person name="Kuo A."/>
            <person name="Mondo S."/>
            <person name="Pangilinan J."/>
            <person name="Riley R."/>
            <person name="LaButti K."/>
            <person name="Andreopoulos B."/>
            <person name="Lipzen A."/>
            <person name="Chen C."/>
            <person name="Yan M."/>
            <person name="Daum C."/>
            <person name="Ng V."/>
            <person name="Clum A."/>
            <person name="Steindorff A."/>
            <person name="Ohm R.A."/>
            <person name="Martin F."/>
            <person name="Silar P."/>
            <person name="Natvig D.O."/>
            <person name="Lalanne C."/>
            <person name="Gautier V."/>
            <person name="Ament-Velasquez S.L."/>
            <person name="Kruys A."/>
            <person name="Hutchinson M.I."/>
            <person name="Powell A.J."/>
            <person name="Barry K."/>
            <person name="Miller A.N."/>
            <person name="Grigoriev I.V."/>
            <person name="Debuchy R."/>
            <person name="Gladieux P."/>
            <person name="Hiltunen Thoren M."/>
            <person name="Johannesson H."/>
        </authorList>
    </citation>
    <scope>NUCLEOTIDE SEQUENCE</scope>
    <source>
        <strain evidence="1">CBS 955.72</strain>
    </source>
</reference>
<reference evidence="1" key="2">
    <citation type="submission" date="2023-06" db="EMBL/GenBank/DDBJ databases">
        <authorList>
            <consortium name="Lawrence Berkeley National Laboratory"/>
            <person name="Haridas S."/>
            <person name="Hensen N."/>
            <person name="Bonometti L."/>
            <person name="Westerberg I."/>
            <person name="Brannstrom I.O."/>
            <person name="Guillou S."/>
            <person name="Cros-Aarteil S."/>
            <person name="Calhoun S."/>
            <person name="Kuo A."/>
            <person name="Mondo S."/>
            <person name="Pangilinan J."/>
            <person name="Riley R."/>
            <person name="Labutti K."/>
            <person name="Andreopoulos B."/>
            <person name="Lipzen A."/>
            <person name="Chen C."/>
            <person name="Yanf M."/>
            <person name="Daum C."/>
            <person name="Ng V."/>
            <person name="Clum A."/>
            <person name="Steindorff A."/>
            <person name="Ohm R."/>
            <person name="Martin F."/>
            <person name="Silar P."/>
            <person name="Natvig D."/>
            <person name="Lalanne C."/>
            <person name="Gautier V."/>
            <person name="Ament-Velasquez S.L."/>
            <person name="Kruys A."/>
            <person name="Hutchinson M.I."/>
            <person name="Powell A.J."/>
            <person name="Barry K."/>
            <person name="Miller A.N."/>
            <person name="Grigoriev I.V."/>
            <person name="Debuchy R."/>
            <person name="Gladieux P."/>
            <person name="Thoren M.H."/>
            <person name="Johannesson H."/>
        </authorList>
    </citation>
    <scope>NUCLEOTIDE SEQUENCE</scope>
    <source>
        <strain evidence="1">CBS 955.72</strain>
    </source>
</reference>
<organism evidence="1 2">
    <name type="scientific">Lasiosphaeria hispida</name>
    <dbReference type="NCBI Taxonomy" id="260671"/>
    <lineage>
        <taxon>Eukaryota</taxon>
        <taxon>Fungi</taxon>
        <taxon>Dikarya</taxon>
        <taxon>Ascomycota</taxon>
        <taxon>Pezizomycotina</taxon>
        <taxon>Sordariomycetes</taxon>
        <taxon>Sordariomycetidae</taxon>
        <taxon>Sordariales</taxon>
        <taxon>Lasiosphaeriaceae</taxon>
        <taxon>Lasiosphaeria</taxon>
    </lineage>
</organism>
<keyword evidence="2" id="KW-1185">Reference proteome</keyword>
<protein>
    <submittedName>
        <fullName evidence="1">Uncharacterized protein</fullName>
    </submittedName>
</protein>
<dbReference type="EMBL" id="JAUIQD010000003">
    <property type="protein sequence ID" value="KAK3358114.1"/>
    <property type="molecule type" value="Genomic_DNA"/>
</dbReference>
<proteinExistence type="predicted"/>
<accession>A0AAJ0HP08</accession>
<evidence type="ECO:0000313" key="2">
    <source>
        <dbReference type="Proteomes" id="UP001275084"/>
    </source>
</evidence>